<proteinExistence type="inferred from homology"/>
<evidence type="ECO:0000313" key="9">
    <source>
        <dbReference type="EMBL" id="EGC17508.1"/>
    </source>
</evidence>
<evidence type="ECO:0000256" key="1">
    <source>
        <dbReference type="ARBA" id="ARBA00004162"/>
    </source>
</evidence>
<evidence type="ECO:0000256" key="6">
    <source>
        <dbReference type="ARBA" id="ARBA00023136"/>
    </source>
</evidence>
<keyword evidence="4 8" id="KW-0812">Transmembrane</keyword>
<keyword evidence="5 8" id="KW-1133">Transmembrane helix</keyword>
<evidence type="ECO:0000313" key="10">
    <source>
        <dbReference type="Proteomes" id="UP000004088"/>
    </source>
</evidence>
<name>F0EYA0_9NEIS</name>
<evidence type="ECO:0000256" key="8">
    <source>
        <dbReference type="SAM" id="Phobius"/>
    </source>
</evidence>
<comment type="subcellular location">
    <subcellularLocation>
        <location evidence="1">Cell membrane</location>
        <topology evidence="1">Single-pass membrane protein</topology>
    </subcellularLocation>
</comment>
<comment type="caution">
    <text evidence="9">The sequence shown here is derived from an EMBL/GenBank/DDBJ whole genome shotgun (WGS) entry which is preliminary data.</text>
</comment>
<evidence type="ECO:0000256" key="4">
    <source>
        <dbReference type="ARBA" id="ARBA00022692"/>
    </source>
</evidence>
<organism evidence="9 10">
    <name type="scientific">Kingella denitrificans ATCC 33394</name>
    <dbReference type="NCBI Taxonomy" id="888741"/>
    <lineage>
        <taxon>Bacteria</taxon>
        <taxon>Pseudomonadati</taxon>
        <taxon>Pseudomonadota</taxon>
        <taxon>Betaproteobacteria</taxon>
        <taxon>Neisseriales</taxon>
        <taxon>Neisseriaceae</taxon>
        <taxon>Kingella</taxon>
    </lineage>
</organism>
<dbReference type="InterPro" id="IPR047695">
    <property type="entry name" value="T4SS_VirB10/PtlG"/>
</dbReference>
<dbReference type="Pfam" id="PF03743">
    <property type="entry name" value="TrbI"/>
    <property type="match status" value="1"/>
</dbReference>
<keyword evidence="3" id="KW-1003">Cell membrane</keyword>
<keyword evidence="6 8" id="KW-0472">Membrane</keyword>
<dbReference type="AlphaFoldDB" id="F0EYA0"/>
<dbReference type="InterPro" id="IPR005498">
    <property type="entry name" value="T4SS_VirB10/TraB/TrbI"/>
</dbReference>
<keyword evidence="10" id="KW-1185">Reference proteome</keyword>
<dbReference type="Proteomes" id="UP000004088">
    <property type="component" value="Unassembled WGS sequence"/>
</dbReference>
<feature type="region of interest" description="Disordered" evidence="7">
    <location>
        <begin position="60"/>
        <end position="83"/>
    </location>
</feature>
<evidence type="ECO:0000256" key="5">
    <source>
        <dbReference type="ARBA" id="ARBA00022989"/>
    </source>
</evidence>
<evidence type="ECO:0000256" key="3">
    <source>
        <dbReference type="ARBA" id="ARBA00022475"/>
    </source>
</evidence>
<sequence length="424" mass="45437">MSDQHNYQGGDHQSSEDLGYGQPLDLTTKKKNPLAKVVVLLGALAAMGVVVGGMMNFFGSGNDVKKPPKEVLDNTAGGKNFQNDKDEILEGMREIPPAASEIAIGGDDEKDTDDTETDDTETDEASVPGEPPEDLIRKRKLEGEIMKAAAETENTEQTGMSEQQHAAEAAPESVYGSGDIPPSSLMPADNGGTEGGNVLGNRLKSGVYNPSRAAAQGMTDYQLARGTAIPCVLTTKIVTTFPGLTRCQVTRDVYSANGKTLLIERGSTIIGEQTSALMQGQARVFAQWSDLRTPGGAVVKLDSLGADPLGASGHPARVNYHFWRRFGGAILISMIGDLGNYAANRKNGNGDGQTFNFESTSQSAQDMATEALKNSINIPPTGYVNQGTQITVFVARDVDFSDVYETIQLQPPRRRLPIRTRIRQ</sequence>
<dbReference type="Gene3D" id="2.40.128.260">
    <property type="entry name" value="Type IV secretion system, VirB10/TraB/TrbI"/>
    <property type="match status" value="2"/>
</dbReference>
<dbReference type="EMBL" id="AEWV01000015">
    <property type="protein sequence ID" value="EGC17508.1"/>
    <property type="molecule type" value="Genomic_DNA"/>
</dbReference>
<feature type="compositionally biased region" description="Acidic residues" evidence="7">
    <location>
        <begin position="106"/>
        <end position="124"/>
    </location>
</feature>
<dbReference type="RefSeq" id="WP_003782141.1">
    <property type="nucleotide sequence ID" value="NZ_GL870929.1"/>
</dbReference>
<dbReference type="NCBIfam" id="NF038091">
    <property type="entry name" value="T4SS_VirB10"/>
    <property type="match status" value="1"/>
</dbReference>
<protein>
    <submittedName>
        <fullName evidence="9">Bacterial conjugation TrbI-like protein</fullName>
    </submittedName>
</protein>
<feature type="compositionally biased region" description="Basic and acidic residues" evidence="7">
    <location>
        <begin position="63"/>
        <end position="72"/>
    </location>
</feature>
<dbReference type="CDD" id="cd16429">
    <property type="entry name" value="VirB10"/>
    <property type="match status" value="1"/>
</dbReference>
<gene>
    <name evidence="9" type="ORF">HMPREF9098_0834</name>
</gene>
<evidence type="ECO:0000256" key="7">
    <source>
        <dbReference type="SAM" id="MobiDB-lite"/>
    </source>
</evidence>
<comment type="similarity">
    <text evidence="2">Belongs to the TrbI/VirB10 family.</text>
</comment>
<feature type="region of interest" description="Disordered" evidence="7">
    <location>
        <begin position="99"/>
        <end position="136"/>
    </location>
</feature>
<feature type="region of interest" description="Disordered" evidence="7">
    <location>
        <begin position="1"/>
        <end position="24"/>
    </location>
</feature>
<evidence type="ECO:0000256" key="2">
    <source>
        <dbReference type="ARBA" id="ARBA00010265"/>
    </source>
</evidence>
<reference evidence="9 10" key="1">
    <citation type="submission" date="2011-01" db="EMBL/GenBank/DDBJ databases">
        <authorList>
            <person name="Muzny D."/>
            <person name="Qin X."/>
            <person name="Deng J."/>
            <person name="Jiang H."/>
            <person name="Liu Y."/>
            <person name="Qu J."/>
            <person name="Song X.-Z."/>
            <person name="Zhang L."/>
            <person name="Thornton R."/>
            <person name="Coyle M."/>
            <person name="Francisco L."/>
            <person name="Jackson L."/>
            <person name="Javaid M."/>
            <person name="Korchina V."/>
            <person name="Kovar C."/>
            <person name="Mata R."/>
            <person name="Mathew T."/>
            <person name="Ngo R."/>
            <person name="Nguyen L."/>
            <person name="Nguyen N."/>
            <person name="Okwuonu G."/>
            <person name="Ongeri F."/>
            <person name="Pham C."/>
            <person name="Simmons D."/>
            <person name="Wilczek-Boney K."/>
            <person name="Hale W."/>
            <person name="Jakkamsetti A."/>
            <person name="Pham P."/>
            <person name="Ruth R."/>
            <person name="San Lucas F."/>
            <person name="Warren J."/>
            <person name="Zhang J."/>
            <person name="Zhao Z."/>
            <person name="Zhou C."/>
            <person name="Zhu D."/>
            <person name="Lee S."/>
            <person name="Bess C."/>
            <person name="Blankenburg K."/>
            <person name="Forbes L."/>
            <person name="Fu Q."/>
            <person name="Gubbala S."/>
            <person name="Hirani K."/>
            <person name="Jayaseelan J.C."/>
            <person name="Lara F."/>
            <person name="Munidasa M."/>
            <person name="Palculict T."/>
            <person name="Patil S."/>
            <person name="Pu L.-L."/>
            <person name="Saada N."/>
            <person name="Tang L."/>
            <person name="Weissenberger G."/>
            <person name="Zhu Y."/>
            <person name="Hemphill L."/>
            <person name="Shang Y."/>
            <person name="Youmans B."/>
            <person name="Ayvaz T."/>
            <person name="Ross M."/>
            <person name="Santibanez J."/>
            <person name="Aqrawi P."/>
            <person name="Gross S."/>
            <person name="Joshi V."/>
            <person name="Fowler G."/>
            <person name="Nazareth L."/>
            <person name="Reid J."/>
            <person name="Worley K."/>
            <person name="Petrosino J."/>
            <person name="Highlander S."/>
            <person name="Gibbs R."/>
        </authorList>
    </citation>
    <scope>NUCLEOTIDE SEQUENCE [LARGE SCALE GENOMIC DNA]</scope>
    <source>
        <strain evidence="9 10">ATCC 33394</strain>
    </source>
</reference>
<feature type="transmembrane region" description="Helical" evidence="8">
    <location>
        <begin position="37"/>
        <end position="58"/>
    </location>
</feature>
<dbReference type="STRING" id="888741.HMPREF9098_0834"/>
<dbReference type="InterPro" id="IPR042217">
    <property type="entry name" value="T4SS_VirB10/TrbI"/>
</dbReference>
<accession>F0EYA0</accession>
<feature type="compositionally biased region" description="Polar residues" evidence="7">
    <location>
        <begin position="155"/>
        <end position="164"/>
    </location>
</feature>
<dbReference type="HOGENOM" id="CLU_041899_6_0_4"/>
<feature type="region of interest" description="Disordered" evidence="7">
    <location>
        <begin position="151"/>
        <end position="198"/>
    </location>
</feature>
<dbReference type="GO" id="GO:0005886">
    <property type="term" value="C:plasma membrane"/>
    <property type="evidence" value="ECO:0007669"/>
    <property type="project" value="UniProtKB-SubCell"/>
</dbReference>